<dbReference type="EMBL" id="WVUH01000377">
    <property type="protein sequence ID" value="MBO4209949.1"/>
    <property type="molecule type" value="Genomic_DNA"/>
</dbReference>
<comment type="similarity">
    <text evidence="2">Belongs to the DedA family.</text>
</comment>
<keyword evidence="4 7" id="KW-0812">Transmembrane</keyword>
<reference evidence="9 10" key="1">
    <citation type="submission" date="2019-12" db="EMBL/GenBank/DDBJ databases">
        <title>Whole genome sequencing of endophytic Actinobacterium Micromonospora sp. MPMI6T.</title>
        <authorList>
            <person name="Evv R."/>
            <person name="Podile A.R."/>
        </authorList>
    </citation>
    <scope>NUCLEOTIDE SEQUENCE [LARGE SCALE GENOMIC DNA]</scope>
    <source>
        <strain evidence="9 10">MPMI6</strain>
    </source>
</reference>
<dbReference type="Proteomes" id="UP000823521">
    <property type="component" value="Unassembled WGS sequence"/>
</dbReference>
<evidence type="ECO:0000256" key="4">
    <source>
        <dbReference type="ARBA" id="ARBA00022692"/>
    </source>
</evidence>
<dbReference type="InterPro" id="IPR032816">
    <property type="entry name" value="VTT_dom"/>
</dbReference>
<comment type="subcellular location">
    <subcellularLocation>
        <location evidence="1">Cell membrane</location>
        <topology evidence="1">Multi-pass membrane protein</topology>
    </subcellularLocation>
</comment>
<keyword evidence="3" id="KW-1003">Cell membrane</keyword>
<evidence type="ECO:0000313" key="10">
    <source>
        <dbReference type="Proteomes" id="UP000823521"/>
    </source>
</evidence>
<dbReference type="RefSeq" id="WP_208816996.1">
    <property type="nucleotide sequence ID" value="NZ_WVUH01000377.1"/>
</dbReference>
<evidence type="ECO:0000256" key="5">
    <source>
        <dbReference type="ARBA" id="ARBA00022989"/>
    </source>
</evidence>
<feature type="transmembrane region" description="Helical" evidence="7">
    <location>
        <begin position="70"/>
        <end position="90"/>
    </location>
</feature>
<comment type="caution">
    <text evidence="9">The sequence shown here is derived from an EMBL/GenBank/DDBJ whole genome shotgun (WGS) entry which is preliminary data.</text>
</comment>
<feature type="non-terminal residue" evidence="9">
    <location>
        <position position="1"/>
    </location>
</feature>
<evidence type="ECO:0000256" key="6">
    <source>
        <dbReference type="ARBA" id="ARBA00023136"/>
    </source>
</evidence>
<proteinExistence type="inferred from homology"/>
<evidence type="ECO:0000256" key="3">
    <source>
        <dbReference type="ARBA" id="ARBA00022475"/>
    </source>
</evidence>
<sequence>YALGRRYGVRLLARAPGPLRRHADVARVRRLVARRGAWAVAVGRWVAVLRVLVPLVAGAGGMRWPPFLRANLAGGLVWATTVAVLGYLGAASYRYVERELGIGEWILVAVIAAVVALRVWWRRRLARGRVDR</sequence>
<evidence type="ECO:0000256" key="1">
    <source>
        <dbReference type="ARBA" id="ARBA00004651"/>
    </source>
</evidence>
<dbReference type="PANTHER" id="PTHR42709">
    <property type="entry name" value="ALKALINE PHOSPHATASE LIKE PROTEIN"/>
    <property type="match status" value="1"/>
</dbReference>
<keyword evidence="10" id="KW-1185">Reference proteome</keyword>
<organism evidence="9 10">
    <name type="scientific">Micromonospora echinofusca</name>
    <dbReference type="NCBI Taxonomy" id="47858"/>
    <lineage>
        <taxon>Bacteria</taxon>
        <taxon>Bacillati</taxon>
        <taxon>Actinomycetota</taxon>
        <taxon>Actinomycetes</taxon>
        <taxon>Micromonosporales</taxon>
        <taxon>Micromonosporaceae</taxon>
        <taxon>Micromonospora</taxon>
    </lineage>
</organism>
<gene>
    <name evidence="9" type="ORF">GSF22_28740</name>
</gene>
<evidence type="ECO:0000259" key="8">
    <source>
        <dbReference type="Pfam" id="PF09335"/>
    </source>
</evidence>
<dbReference type="Pfam" id="PF09335">
    <property type="entry name" value="VTT_dom"/>
    <property type="match status" value="1"/>
</dbReference>
<dbReference type="InterPro" id="IPR051311">
    <property type="entry name" value="DedA_domain"/>
</dbReference>
<accession>A0ABS3VZJ6</accession>
<feature type="transmembrane region" description="Helical" evidence="7">
    <location>
        <begin position="102"/>
        <end position="121"/>
    </location>
</feature>
<evidence type="ECO:0000256" key="7">
    <source>
        <dbReference type="SAM" id="Phobius"/>
    </source>
</evidence>
<dbReference type="PANTHER" id="PTHR42709:SF6">
    <property type="entry name" value="UNDECAPRENYL PHOSPHATE TRANSPORTER A"/>
    <property type="match status" value="1"/>
</dbReference>
<keyword evidence="5 7" id="KW-1133">Transmembrane helix</keyword>
<feature type="domain" description="VTT" evidence="8">
    <location>
        <begin position="1"/>
        <end position="87"/>
    </location>
</feature>
<keyword evidence="6 7" id="KW-0472">Membrane</keyword>
<protein>
    <recommendedName>
        <fullName evidence="8">VTT domain-containing protein</fullName>
    </recommendedName>
</protein>
<name>A0ABS3VZJ6_MICEH</name>
<evidence type="ECO:0000256" key="2">
    <source>
        <dbReference type="ARBA" id="ARBA00010792"/>
    </source>
</evidence>
<evidence type="ECO:0000313" key="9">
    <source>
        <dbReference type="EMBL" id="MBO4209949.1"/>
    </source>
</evidence>